<dbReference type="InterPro" id="IPR052396">
    <property type="entry name" value="Meiotic_Drive_Suppr_Kinase"/>
</dbReference>
<sequence length="808" mass="92047">MRTAEISSANRINKAGCFPNQGRQLIVPFRFKMSNLEIDRLRRIVEEQQRRLEEAEQRSEEERRRRQEAEERTSKTTLPALLDGLHAHLSLGLEVQRDSTQSTRGDPSNATNKLRPDKIRVWEQFATDQEAIWQLLMDSDLINERHFTSLHTLQEEGEAVRRRLISSELDLNHFLRLTVEDHVSRIIEIIYQNSELREAFGLKGSIRFENHANTLSPERQIENAMDSMDIRGRAPPRRRSPRLLAREQHDGLVESNTPVKTSTIRGGRPRADEFCVYNITRGASETDYRVPAYIKEFKAPHKLKLGFINEGLQDMDLELVVQYNEAESAQDRFKRLIAAVITQAFDYAVDARVKYAMISTGEADIYLKIDDDPSTVYYYLSVPKADVGETTAWDPNTDSPNRLHLTAVGQLLAFTLQAIKTPLWSHEWRQRAHDTLAKWEVMYMDMLDKVQDDDEPPGSEYRPRPNANDFIRISPIRIRRRRLPINYGGCQPPPEQPQPDDDDEFDSDTPSRTRQATDLLSRSHPASLKAMSTPSPSGPDNQQRQNNRRYCTVKCLRGLIDSGPLDPACPNVRDHGKHSHSIDQSQLLSLLSQQLSESLAVDCETLGIHGSRGVLLKVTLSSFGYTMPAKCTIPEFVHLLKHEATVYQQLLPVQGIHVPLYLGSLDLDPPCNYDGIADLVHMMLLGPGGQPIARVLNTANRQDLIEKTKQSLVAIHRLGVEHRDAEPRNLLWNPEIKTVVLIDFERAQIHEPRPVLGVLAPNPKRKRTPSLGLCKPLPERRFATDINLAVNELRDLNKWDGRKVLGEI</sequence>
<dbReference type="PANTHER" id="PTHR37171:SF1">
    <property type="entry name" value="SERINE_THREONINE-PROTEIN KINASE YRZF-RELATED"/>
    <property type="match status" value="1"/>
</dbReference>
<organism evidence="2 3">
    <name type="scientific">Ajellomyces dermatitidis (strain ER-3 / ATCC MYA-2586)</name>
    <name type="common">Blastomyces dermatitidis</name>
    <dbReference type="NCBI Taxonomy" id="559297"/>
    <lineage>
        <taxon>Eukaryota</taxon>
        <taxon>Fungi</taxon>
        <taxon>Dikarya</taxon>
        <taxon>Ascomycota</taxon>
        <taxon>Pezizomycotina</taxon>
        <taxon>Eurotiomycetes</taxon>
        <taxon>Eurotiomycetidae</taxon>
        <taxon>Onygenales</taxon>
        <taxon>Ajellomycetaceae</taxon>
        <taxon>Blastomyces</taxon>
    </lineage>
</organism>
<reference evidence="2" key="1">
    <citation type="submission" date="2009-02" db="EMBL/GenBank/DDBJ databases">
        <title>The Genome Sequence of Blastomyces dermatitidis strain ER-3.</title>
        <authorList>
            <consortium name="The Broad Institute Genome Sequencing Platform"/>
            <consortium name="Broad Institute Microbial Sequencing Center."/>
            <person name="Champion M."/>
            <person name="Cuomo C."/>
            <person name="Ma L.-J."/>
            <person name="Henn M.R."/>
            <person name="Klein B."/>
            <person name="Goldman B."/>
            <person name="Young S."/>
            <person name="Kodira C.D."/>
            <person name="Zeng Q."/>
            <person name="Koehrsen M."/>
            <person name="Alvarado L."/>
            <person name="Berlin A.M."/>
            <person name="Heiman D.I."/>
            <person name="Hepburn T.A."/>
            <person name="Saif S."/>
            <person name="Shea T.D."/>
            <person name="Shenoy N."/>
            <person name="Sykes S."/>
            <person name="Galagan J."/>
            <person name="Nusbaum C."/>
            <person name="Birren B."/>
        </authorList>
    </citation>
    <scope>NUCLEOTIDE SEQUENCE</scope>
    <source>
        <strain evidence="2">ER-3</strain>
    </source>
</reference>
<dbReference type="RefSeq" id="XP_045279321.1">
    <property type="nucleotide sequence ID" value="XM_045416361.1"/>
</dbReference>
<dbReference type="PANTHER" id="PTHR37171">
    <property type="entry name" value="SERINE/THREONINE-PROTEIN KINASE YRZF-RELATED"/>
    <property type="match status" value="1"/>
</dbReference>
<dbReference type="GeneID" id="69023546"/>
<protein>
    <recommendedName>
        <fullName evidence="4">Protein kinase domain-containing protein</fullName>
    </recommendedName>
</protein>
<name>A0ABX2VQS0_AJEDR</name>
<dbReference type="Gene3D" id="1.10.510.10">
    <property type="entry name" value="Transferase(Phosphotransferase) domain 1"/>
    <property type="match status" value="1"/>
</dbReference>
<feature type="compositionally biased region" description="Basic and acidic residues" evidence="1">
    <location>
        <begin position="51"/>
        <end position="74"/>
    </location>
</feature>
<keyword evidence="3" id="KW-1185">Reference proteome</keyword>
<feature type="region of interest" description="Disordered" evidence="1">
    <location>
        <begin position="51"/>
        <end position="79"/>
    </location>
</feature>
<reference evidence="3" key="2">
    <citation type="journal article" date="2015" name="PLoS Genet.">
        <title>The dynamic genome and transcriptome of the human fungal pathogen Blastomyces and close relative Emmonsia.</title>
        <authorList>
            <person name="Munoz J.F."/>
            <person name="Gauthier G.M."/>
            <person name="Desjardins C.A."/>
            <person name="Gallo J.E."/>
            <person name="Holder J."/>
            <person name="Sullivan T.D."/>
            <person name="Marty A.J."/>
            <person name="Carmen J.C."/>
            <person name="Chen Z."/>
            <person name="Ding L."/>
            <person name="Gujja S."/>
            <person name="Magrini V."/>
            <person name="Misas E."/>
            <person name="Mitreva M."/>
            <person name="Priest M."/>
            <person name="Saif S."/>
            <person name="Whiston E.A."/>
            <person name="Young S."/>
            <person name="Zeng Q."/>
            <person name="Goldman W.E."/>
            <person name="Mardis E.R."/>
            <person name="Taylor J.W."/>
            <person name="McEwen J.G."/>
            <person name="Clay O.K."/>
            <person name="Klein B.S."/>
            <person name="Cuomo C.A."/>
        </authorList>
    </citation>
    <scope>NUCLEOTIDE SEQUENCE [LARGE SCALE GENOMIC DNA]</scope>
    <source>
        <strain evidence="3">ER-3 / ATCC MYA-2586</strain>
    </source>
</reference>
<dbReference type="RefSeq" id="XP_045279320.1">
    <property type="nucleotide sequence ID" value="XM_045416360.1"/>
</dbReference>
<evidence type="ECO:0000313" key="3">
    <source>
        <dbReference type="Proteomes" id="UP000002039"/>
    </source>
</evidence>
<feature type="compositionally biased region" description="Polar residues" evidence="1">
    <location>
        <begin position="530"/>
        <end position="547"/>
    </location>
</feature>
<evidence type="ECO:0000313" key="2">
    <source>
        <dbReference type="EMBL" id="OAS99593.1"/>
    </source>
</evidence>
<dbReference type="EMBL" id="EQ999973">
    <property type="protein sequence ID" value="OAS99592.1"/>
    <property type="molecule type" value="Genomic_DNA"/>
</dbReference>
<evidence type="ECO:0008006" key="4">
    <source>
        <dbReference type="Google" id="ProtNLM"/>
    </source>
</evidence>
<evidence type="ECO:0000256" key="1">
    <source>
        <dbReference type="SAM" id="MobiDB-lite"/>
    </source>
</evidence>
<dbReference type="SUPFAM" id="SSF56112">
    <property type="entry name" value="Protein kinase-like (PK-like)"/>
    <property type="match status" value="1"/>
</dbReference>
<accession>A0ABX2VQS0</accession>
<dbReference type="Proteomes" id="UP000002039">
    <property type="component" value="Unassembled WGS sequence"/>
</dbReference>
<dbReference type="InterPro" id="IPR011009">
    <property type="entry name" value="Kinase-like_dom_sf"/>
</dbReference>
<dbReference type="Pfam" id="PF06293">
    <property type="entry name" value="Kdo"/>
    <property type="match status" value="1"/>
</dbReference>
<gene>
    <name evidence="2" type="ORF">BDCG_00847</name>
</gene>
<feature type="compositionally biased region" description="Acidic residues" evidence="1">
    <location>
        <begin position="498"/>
        <end position="507"/>
    </location>
</feature>
<feature type="region of interest" description="Disordered" evidence="1">
    <location>
        <begin position="484"/>
        <end position="547"/>
    </location>
</feature>
<dbReference type="EMBL" id="EQ999973">
    <property type="protein sequence ID" value="OAS99593.1"/>
    <property type="molecule type" value="Genomic_DNA"/>
</dbReference>
<proteinExistence type="predicted"/>